<organism evidence="1 2">
    <name type="scientific">Brachyspira aalborgi</name>
    <dbReference type="NCBI Taxonomy" id="29522"/>
    <lineage>
        <taxon>Bacteria</taxon>
        <taxon>Pseudomonadati</taxon>
        <taxon>Spirochaetota</taxon>
        <taxon>Spirochaetia</taxon>
        <taxon>Brachyspirales</taxon>
        <taxon>Brachyspiraceae</taxon>
        <taxon>Brachyspira</taxon>
    </lineage>
</organism>
<reference evidence="1 2" key="1">
    <citation type="journal article" date="1992" name="Lakartidningen">
        <title>[Penicillin V and not amoxicillin is the first choice preparation in acute otitis].</title>
        <authorList>
            <person name="Kamme C."/>
            <person name="Lundgren K."/>
            <person name="Prellner K."/>
        </authorList>
    </citation>
    <scope>NUCLEOTIDE SEQUENCE [LARGE SCALE GENOMIC DNA]</scope>
    <source>
        <strain evidence="1 2">PC4597II</strain>
    </source>
</reference>
<dbReference type="RefSeq" id="WP_147774857.1">
    <property type="nucleotide sequence ID" value="NZ_SAXW01000019.1"/>
</dbReference>
<proteinExistence type="predicted"/>
<comment type="caution">
    <text evidence="1">The sequence shown here is derived from an EMBL/GenBank/DDBJ whole genome shotgun (WGS) entry which is preliminary data.</text>
</comment>
<dbReference type="Proteomes" id="UP000324336">
    <property type="component" value="Unassembled WGS sequence"/>
</dbReference>
<protein>
    <submittedName>
        <fullName evidence="1">Uncharacterized protein</fullName>
    </submittedName>
</protein>
<gene>
    <name evidence="1" type="ORF">EPJ73_06690</name>
</gene>
<name>A0AB38PZQ3_9SPIR</name>
<dbReference type="EMBL" id="SAYA01000021">
    <property type="protein sequence ID" value="TXJ25151.1"/>
    <property type="molecule type" value="Genomic_DNA"/>
</dbReference>
<accession>A0AB38PZQ3</accession>
<evidence type="ECO:0000313" key="2">
    <source>
        <dbReference type="Proteomes" id="UP000324336"/>
    </source>
</evidence>
<dbReference type="AlphaFoldDB" id="A0AB38PZQ3"/>
<evidence type="ECO:0000313" key="1">
    <source>
        <dbReference type="EMBL" id="TXJ25151.1"/>
    </source>
</evidence>
<sequence length="209" mass="22600">MHNLVKSFLTSTKFTFDSLSRKIKNPCLVINKNFLKEDFTMKSKQIIIMLLSFIILFAISCKNDDKTGGSGYSVPKATGDKATDLTAQAEYSGTLNRTAHEGSDTGLTSMEFQLFIENNKVKGGSLGAFAGADFTGTQVYKSGSEYSAYSSYNAADGSYVDDGNVKEYIKFTISGDTVNVIEYIASTTYDGGYKDTYSGTLTKTTSAGS</sequence>